<feature type="non-terminal residue" evidence="2">
    <location>
        <position position="1"/>
    </location>
</feature>
<name>A0A6J4RH58_9ACTN</name>
<feature type="non-terminal residue" evidence="2">
    <location>
        <position position="115"/>
    </location>
</feature>
<evidence type="ECO:0000256" key="1">
    <source>
        <dbReference type="SAM" id="MobiDB-lite"/>
    </source>
</evidence>
<protein>
    <submittedName>
        <fullName evidence="2">Uncharacterized protein</fullName>
    </submittedName>
</protein>
<reference evidence="2" key="1">
    <citation type="submission" date="2020-02" db="EMBL/GenBank/DDBJ databases">
        <authorList>
            <person name="Meier V. D."/>
        </authorList>
    </citation>
    <scope>NUCLEOTIDE SEQUENCE</scope>
    <source>
        <strain evidence="2">AVDCRST_MAG12</strain>
    </source>
</reference>
<feature type="compositionally biased region" description="Low complexity" evidence="1">
    <location>
        <begin position="93"/>
        <end position="106"/>
    </location>
</feature>
<organism evidence="2">
    <name type="scientific">uncultured Rubrobacteraceae bacterium</name>
    <dbReference type="NCBI Taxonomy" id="349277"/>
    <lineage>
        <taxon>Bacteria</taxon>
        <taxon>Bacillati</taxon>
        <taxon>Actinomycetota</taxon>
        <taxon>Rubrobacteria</taxon>
        <taxon>Rubrobacterales</taxon>
        <taxon>Rubrobacteraceae</taxon>
        <taxon>environmental samples</taxon>
    </lineage>
</organism>
<dbReference type="AlphaFoldDB" id="A0A6J4RH58"/>
<proteinExistence type="predicted"/>
<accession>A0A6J4RH58</accession>
<sequence length="115" mass="12726">EAGQHVPGAADRRRGRVWRLLRQAHGFRGEVQERLVREPRARWERGVRAGDHLARPRYDPRGLPPADGRPAAQLRGSKRPERVRPAQGRRGGDPPAHARPPGRAAPLYLPAPGGV</sequence>
<dbReference type="EMBL" id="CADCVK010000133">
    <property type="protein sequence ID" value="CAA9471087.1"/>
    <property type="molecule type" value="Genomic_DNA"/>
</dbReference>
<gene>
    <name evidence="2" type="ORF">AVDCRST_MAG12-778</name>
</gene>
<feature type="region of interest" description="Disordered" evidence="1">
    <location>
        <begin position="41"/>
        <end position="115"/>
    </location>
</feature>
<feature type="compositionally biased region" description="Basic and acidic residues" evidence="1">
    <location>
        <begin position="41"/>
        <end position="60"/>
    </location>
</feature>
<evidence type="ECO:0000313" key="2">
    <source>
        <dbReference type="EMBL" id="CAA9471087.1"/>
    </source>
</evidence>